<dbReference type="InterPro" id="IPR047793">
    <property type="entry name" value="LiaF_C"/>
</dbReference>
<evidence type="ECO:0000259" key="2">
    <source>
        <dbReference type="Pfam" id="PF09922"/>
    </source>
</evidence>
<evidence type="ECO:0000313" key="5">
    <source>
        <dbReference type="Proteomes" id="UP000322267"/>
    </source>
</evidence>
<reference evidence="4 5" key="1">
    <citation type="submission" date="2019-08" db="EMBL/GenBank/DDBJ databases">
        <title>Bacillus genomes from the desert of Cuatro Cienegas, Coahuila.</title>
        <authorList>
            <person name="Olmedo-Alvarez G."/>
        </authorList>
    </citation>
    <scope>NUCLEOTIDE SEQUENCE [LARGE SCALE GENOMIC DNA]</scope>
    <source>
        <strain evidence="4 5">CH34_1T</strain>
    </source>
</reference>
<feature type="domain" description="Cell wall-active antibiotics response LiaF-like C-terminal" evidence="2">
    <location>
        <begin position="149"/>
        <end position="261"/>
    </location>
</feature>
<feature type="transmembrane region" description="Helical" evidence="1">
    <location>
        <begin position="36"/>
        <end position="55"/>
    </location>
</feature>
<feature type="transmembrane region" description="Helical" evidence="1">
    <location>
        <begin position="95"/>
        <end position="111"/>
    </location>
</feature>
<dbReference type="InterPro" id="IPR016975">
    <property type="entry name" value="Cell_wall_LiaF"/>
</dbReference>
<feature type="transmembrane region" description="Helical" evidence="1">
    <location>
        <begin position="9"/>
        <end position="30"/>
    </location>
</feature>
<dbReference type="NCBIfam" id="NF040535">
    <property type="entry name" value="LiaF_C_term"/>
    <property type="match status" value="1"/>
</dbReference>
<organism evidence="4 5">
    <name type="scientific">Rossellomorea vietnamensis</name>
    <dbReference type="NCBI Taxonomy" id="218284"/>
    <lineage>
        <taxon>Bacteria</taxon>
        <taxon>Bacillati</taxon>
        <taxon>Bacillota</taxon>
        <taxon>Bacilli</taxon>
        <taxon>Bacillales</taxon>
        <taxon>Bacillaceae</taxon>
        <taxon>Rossellomorea</taxon>
    </lineage>
</organism>
<evidence type="ECO:0000256" key="1">
    <source>
        <dbReference type="SAM" id="Phobius"/>
    </source>
</evidence>
<accession>A0A5D4NRI4</accession>
<dbReference type="GO" id="GO:0016020">
    <property type="term" value="C:membrane"/>
    <property type="evidence" value="ECO:0007669"/>
    <property type="project" value="InterPro"/>
</dbReference>
<evidence type="ECO:0000313" key="4">
    <source>
        <dbReference type="EMBL" id="TYS15916.1"/>
    </source>
</evidence>
<keyword evidence="1" id="KW-1133">Transmembrane helix</keyword>
<dbReference type="OrthoDB" id="1953204at2"/>
<feature type="domain" description="LiaF transmembrane" evidence="3">
    <location>
        <begin position="11"/>
        <end position="115"/>
    </location>
</feature>
<feature type="transmembrane region" description="Helical" evidence="1">
    <location>
        <begin position="67"/>
        <end position="89"/>
    </location>
</feature>
<comment type="caution">
    <text evidence="4">The sequence shown here is derived from an EMBL/GenBank/DDBJ whole genome shotgun (WGS) entry which is preliminary data.</text>
</comment>
<gene>
    <name evidence="4" type="ORF">FZC78_15175</name>
</gene>
<evidence type="ECO:0000259" key="3">
    <source>
        <dbReference type="Pfam" id="PF22570"/>
    </source>
</evidence>
<dbReference type="PIRSF" id="PIRSF031509">
    <property type="entry name" value="Cell_wall_LiaF/YvqF"/>
    <property type="match status" value="1"/>
</dbReference>
<dbReference type="InterPro" id="IPR024425">
    <property type="entry name" value="LiaF-like_C"/>
</dbReference>
<dbReference type="Proteomes" id="UP000322267">
    <property type="component" value="Unassembled WGS sequence"/>
</dbReference>
<name>A0A5D4NRI4_9BACI</name>
<sequence>MNNSGGKQWFFSAILLFTGVVFLLINIGVISLEIKQLFVIFIPFLILIEGVKWLYTSLKWRRTLKFTMGLFLFIYGGLLLLDVFGVMAFSYWDWWKLWPVSLIGFAFMVLWKKSRIRVRITDDYPFEDETELHNERRKKKGIKVNRGFIIGDVKFNQPNWPLEPMRLYNMIGDYYFDISKAYVPEGETPIQIKGWIGDVKMLIPEDIPVDIYVAGSIGDIKIFGQKSSDIKPNLSYRSPGYEEAEKKLKIEIEYSIGSVRINKV</sequence>
<proteinExistence type="predicted"/>
<dbReference type="Pfam" id="PF09922">
    <property type="entry name" value="LiaF-like_C"/>
    <property type="match status" value="1"/>
</dbReference>
<protein>
    <submittedName>
        <fullName evidence="4">Uncharacterized protein</fullName>
    </submittedName>
</protein>
<keyword evidence="1" id="KW-0812">Transmembrane</keyword>
<keyword evidence="1" id="KW-0472">Membrane</keyword>
<dbReference type="InterPro" id="IPR054331">
    <property type="entry name" value="LiaF_TM"/>
</dbReference>
<dbReference type="Pfam" id="PF22570">
    <property type="entry name" value="LiaF-TM"/>
    <property type="match status" value="1"/>
</dbReference>
<dbReference type="RefSeq" id="WP_148940817.1">
    <property type="nucleotide sequence ID" value="NZ_JBNILZ010000002.1"/>
</dbReference>
<dbReference type="EMBL" id="VTEI01000007">
    <property type="protein sequence ID" value="TYS15916.1"/>
    <property type="molecule type" value="Genomic_DNA"/>
</dbReference>
<dbReference type="AlphaFoldDB" id="A0A5D4NRI4"/>